<name>A0AA35K598_9SAUR</name>
<dbReference type="GO" id="GO:0000977">
    <property type="term" value="F:RNA polymerase II transcription regulatory region sequence-specific DNA binding"/>
    <property type="evidence" value="ECO:0007669"/>
    <property type="project" value="TreeGrafter"/>
</dbReference>
<evidence type="ECO:0000256" key="4">
    <source>
        <dbReference type="ARBA" id="ARBA00023163"/>
    </source>
</evidence>
<dbReference type="Pfam" id="PF23183">
    <property type="entry name" value="bHLH_NPAS4"/>
    <property type="match status" value="1"/>
</dbReference>
<evidence type="ECO:0000256" key="5">
    <source>
        <dbReference type="ARBA" id="ARBA00023242"/>
    </source>
</evidence>
<dbReference type="PROSITE" id="PS50112">
    <property type="entry name" value="PAS"/>
    <property type="match status" value="2"/>
</dbReference>
<organism evidence="8 9">
    <name type="scientific">Podarcis lilfordi</name>
    <name type="common">Lilford's wall lizard</name>
    <dbReference type="NCBI Taxonomy" id="74358"/>
    <lineage>
        <taxon>Eukaryota</taxon>
        <taxon>Metazoa</taxon>
        <taxon>Chordata</taxon>
        <taxon>Craniata</taxon>
        <taxon>Vertebrata</taxon>
        <taxon>Euteleostomi</taxon>
        <taxon>Lepidosauria</taxon>
        <taxon>Squamata</taxon>
        <taxon>Bifurcata</taxon>
        <taxon>Unidentata</taxon>
        <taxon>Episquamata</taxon>
        <taxon>Laterata</taxon>
        <taxon>Lacertibaenia</taxon>
        <taxon>Lacertidae</taxon>
        <taxon>Podarcis</taxon>
    </lineage>
</organism>
<dbReference type="InterPro" id="IPR011598">
    <property type="entry name" value="bHLH_dom"/>
</dbReference>
<dbReference type="CDD" id="cd00130">
    <property type="entry name" value="PAS"/>
    <property type="match status" value="2"/>
</dbReference>
<keyword evidence="4" id="KW-0804">Transcription</keyword>
<dbReference type="Gene3D" id="4.10.280.10">
    <property type="entry name" value="Helix-loop-helix DNA-binding domain"/>
    <property type="match status" value="1"/>
</dbReference>
<dbReference type="InterPro" id="IPR056192">
    <property type="entry name" value="bHLH_NPAS4"/>
</dbReference>
<feature type="domain" description="PAS" evidence="6">
    <location>
        <begin position="151"/>
        <end position="217"/>
    </location>
</feature>
<evidence type="ECO:0000256" key="1">
    <source>
        <dbReference type="ARBA" id="ARBA00004123"/>
    </source>
</evidence>
<dbReference type="Gene3D" id="3.30.450.20">
    <property type="entry name" value="PAS domain"/>
    <property type="match status" value="2"/>
</dbReference>
<evidence type="ECO:0000259" key="6">
    <source>
        <dbReference type="PROSITE" id="PS50112"/>
    </source>
</evidence>
<sequence>MQRGCTLKRGGDYKRKEFLRTRGQQVQTQTERGKRTMTILCENCRKPIRTENCISRCPTASVSRREIRTTKTFRSTKGASKARRDQINAELQNLRSLLPILEQEKERLSYLHTMALVCFYIRETQLFPSDLHEAMGLASNLAMSAALKDPELLLSLPGFILAFNANGKLAHVSENVSHFLGFSVVELLAHTDSIFDLLNSPASGIVQEKLGFAQQHPGTEIEFITEMRTLRAFRVRYGRNRLMSVRGKFLMLNPQSTSSSPALTFVAFCTPVTHLSEDVDGASKDSSFQSQHTLDMKIVEMTDNVIYHLGYQKEELVGQSWYRLLHPEDTGRAVEIHRTLISVHDSGRHIRHTVVRLLCKDLSWAWVRVLAIRENGKGGELITCTNHILREEEALYLRNQDPQRGAVSPAISNLQCNSGEIQPQTTVLNEASFFPQEPVAAMDEAHEYNPSQLLEACEEKMLPSALQFLFPTNIPLPNMRAEAGTLQPPQETGLPFFPAGGPKSLSSLDSANRLPSMNPYVLCSPGNALPPDSSPPVDISPLFEGGPSIGMFPTTGTSPDPDRWAISMLAGQIHSLAEIFSQYAKQAPQKSPSISLWTRQSAEDTHMIPRQGLGTNGALDFPEDLSVDEDVIASILNSFLDPNHLNPLTSELGSESSFHALNAEPRASLTQTPQTDVTPCLDQCLFLHSLSSSASPGTHVPDSQWDGRFHTVFQQGVFPEEAMFC</sequence>
<accession>A0AA35K598</accession>
<dbReference type="SUPFAM" id="SSF55785">
    <property type="entry name" value="PYP-like sensor domain (PAS domain)"/>
    <property type="match status" value="2"/>
</dbReference>
<dbReference type="InterPro" id="IPR036638">
    <property type="entry name" value="HLH_DNA-bd_sf"/>
</dbReference>
<feature type="domain" description="PAS" evidence="6">
    <location>
        <begin position="295"/>
        <end position="344"/>
    </location>
</feature>
<proteinExistence type="predicted"/>
<evidence type="ECO:0000259" key="7">
    <source>
        <dbReference type="PROSITE" id="PS50888"/>
    </source>
</evidence>
<dbReference type="AlphaFoldDB" id="A0AA35K598"/>
<dbReference type="PANTHER" id="PTHR23043">
    <property type="entry name" value="HYPOXIA-INDUCIBLE FACTOR 1 ALPHA"/>
    <property type="match status" value="1"/>
</dbReference>
<dbReference type="GO" id="GO:0000981">
    <property type="term" value="F:DNA-binding transcription factor activity, RNA polymerase II-specific"/>
    <property type="evidence" value="ECO:0007669"/>
    <property type="project" value="TreeGrafter"/>
</dbReference>
<dbReference type="PANTHER" id="PTHR23043:SF37">
    <property type="entry name" value="NPAS4 PROTEIN"/>
    <property type="match status" value="1"/>
</dbReference>
<dbReference type="SMART" id="SM00091">
    <property type="entry name" value="PAS"/>
    <property type="match status" value="2"/>
</dbReference>
<dbReference type="GO" id="GO:0005634">
    <property type="term" value="C:nucleus"/>
    <property type="evidence" value="ECO:0007669"/>
    <property type="project" value="UniProtKB-SubCell"/>
</dbReference>
<dbReference type="GO" id="GO:0046983">
    <property type="term" value="F:protein dimerization activity"/>
    <property type="evidence" value="ECO:0007669"/>
    <property type="project" value="InterPro"/>
</dbReference>
<dbReference type="Pfam" id="PF14598">
    <property type="entry name" value="PAS_11"/>
    <property type="match status" value="1"/>
</dbReference>
<gene>
    <name evidence="8" type="ORF">PODLI_1B022459</name>
</gene>
<keyword evidence="3" id="KW-0238">DNA-binding</keyword>
<keyword evidence="2" id="KW-0805">Transcription regulation</keyword>
<reference evidence="8" key="1">
    <citation type="submission" date="2022-12" db="EMBL/GenBank/DDBJ databases">
        <authorList>
            <person name="Alioto T."/>
            <person name="Alioto T."/>
            <person name="Gomez Garrido J."/>
        </authorList>
    </citation>
    <scope>NUCLEOTIDE SEQUENCE</scope>
</reference>
<dbReference type="PROSITE" id="PS50888">
    <property type="entry name" value="BHLH"/>
    <property type="match status" value="1"/>
</dbReference>
<dbReference type="Proteomes" id="UP001178461">
    <property type="component" value="Chromosome 3"/>
</dbReference>
<dbReference type="EMBL" id="OX395128">
    <property type="protein sequence ID" value="CAI5771169.1"/>
    <property type="molecule type" value="Genomic_DNA"/>
</dbReference>
<evidence type="ECO:0000256" key="3">
    <source>
        <dbReference type="ARBA" id="ARBA00023125"/>
    </source>
</evidence>
<evidence type="ECO:0000313" key="9">
    <source>
        <dbReference type="Proteomes" id="UP001178461"/>
    </source>
</evidence>
<protein>
    <submittedName>
        <fullName evidence="8">PAS domain-containing 4-like</fullName>
    </submittedName>
</protein>
<keyword evidence="5" id="KW-0539">Nucleus</keyword>
<evidence type="ECO:0000256" key="2">
    <source>
        <dbReference type="ARBA" id="ARBA00023015"/>
    </source>
</evidence>
<comment type="subcellular location">
    <subcellularLocation>
        <location evidence="1">Nucleus</location>
    </subcellularLocation>
</comment>
<dbReference type="InterPro" id="IPR035965">
    <property type="entry name" value="PAS-like_dom_sf"/>
</dbReference>
<keyword evidence="9" id="KW-1185">Reference proteome</keyword>
<evidence type="ECO:0000313" key="8">
    <source>
        <dbReference type="EMBL" id="CAI5771169.1"/>
    </source>
</evidence>
<dbReference type="InterPro" id="IPR000014">
    <property type="entry name" value="PAS"/>
</dbReference>
<feature type="domain" description="BHLH" evidence="7">
    <location>
        <begin position="71"/>
        <end position="124"/>
    </location>
</feature>